<evidence type="ECO:0000256" key="13">
    <source>
        <dbReference type="ARBA" id="ARBA00023136"/>
    </source>
</evidence>
<evidence type="ECO:0000256" key="5">
    <source>
        <dbReference type="ARBA" id="ARBA00012201"/>
    </source>
</evidence>
<dbReference type="PANTHER" id="PTHR45627:SF12">
    <property type="entry name" value="ADENYLATE CYCLASE TYPE 2"/>
    <property type="match status" value="1"/>
</dbReference>
<dbReference type="PANTHER" id="PTHR45627">
    <property type="entry name" value="ADENYLATE CYCLASE TYPE 1"/>
    <property type="match status" value="1"/>
</dbReference>
<protein>
    <recommendedName>
        <fullName evidence="5">adenylate cyclase</fullName>
        <ecNumber evidence="5">4.6.1.1</ecNumber>
    </recommendedName>
</protein>
<evidence type="ECO:0000256" key="6">
    <source>
        <dbReference type="ARBA" id="ARBA00022692"/>
    </source>
</evidence>
<evidence type="ECO:0000256" key="14">
    <source>
        <dbReference type="ARBA" id="ARBA00023239"/>
    </source>
</evidence>
<evidence type="ECO:0000256" key="15">
    <source>
        <dbReference type="RuleBase" id="RU000405"/>
    </source>
</evidence>
<dbReference type="Gene3D" id="3.30.70.1230">
    <property type="entry name" value="Nucleotide cyclase"/>
    <property type="match status" value="1"/>
</dbReference>
<evidence type="ECO:0000256" key="10">
    <source>
        <dbReference type="ARBA" id="ARBA00022842"/>
    </source>
</evidence>
<dbReference type="Pfam" id="PF00211">
    <property type="entry name" value="Guanylate_cyc"/>
    <property type="match status" value="1"/>
</dbReference>
<keyword evidence="8" id="KW-0547">Nucleotide-binding</keyword>
<reference evidence="18" key="1">
    <citation type="submission" date="2022-11" db="UniProtKB">
        <authorList>
            <consortium name="WormBaseParasite"/>
        </authorList>
    </citation>
    <scope>IDENTIFICATION</scope>
</reference>
<dbReference type="AlphaFoldDB" id="A0A915MKB7"/>
<keyword evidence="9" id="KW-0067">ATP-binding</keyword>
<evidence type="ECO:0000313" key="18">
    <source>
        <dbReference type="WBParaSite" id="scaffold39595_cov294.g23602"/>
    </source>
</evidence>
<keyword evidence="11" id="KW-1133">Transmembrane helix</keyword>
<dbReference type="GO" id="GO:0035556">
    <property type="term" value="P:intracellular signal transduction"/>
    <property type="evidence" value="ECO:0007669"/>
    <property type="project" value="InterPro"/>
</dbReference>
<proteinExistence type="inferred from homology"/>
<evidence type="ECO:0000256" key="1">
    <source>
        <dbReference type="ARBA" id="ARBA00001436"/>
    </source>
</evidence>
<evidence type="ECO:0000256" key="4">
    <source>
        <dbReference type="ARBA" id="ARBA00004141"/>
    </source>
</evidence>
<keyword evidence="17" id="KW-1185">Reference proteome</keyword>
<keyword evidence="13" id="KW-0472">Membrane</keyword>
<dbReference type="Proteomes" id="UP000887561">
    <property type="component" value="Unplaced"/>
</dbReference>
<evidence type="ECO:0000256" key="2">
    <source>
        <dbReference type="ARBA" id="ARBA00001593"/>
    </source>
</evidence>
<comment type="similarity">
    <text evidence="15">Belongs to the adenylyl cyclase class-4/guanylyl cyclase family.</text>
</comment>
<dbReference type="GO" id="GO:0004383">
    <property type="term" value="F:guanylate cyclase activity"/>
    <property type="evidence" value="ECO:0007669"/>
    <property type="project" value="UniProtKB-EC"/>
</dbReference>
<accession>A0A915MKB7</accession>
<evidence type="ECO:0000259" key="16">
    <source>
        <dbReference type="PROSITE" id="PS50125"/>
    </source>
</evidence>
<dbReference type="GO" id="GO:0005886">
    <property type="term" value="C:plasma membrane"/>
    <property type="evidence" value="ECO:0007669"/>
    <property type="project" value="TreeGrafter"/>
</dbReference>
<dbReference type="GO" id="GO:0046872">
    <property type="term" value="F:metal ion binding"/>
    <property type="evidence" value="ECO:0007669"/>
    <property type="project" value="UniProtKB-KW"/>
</dbReference>
<comment type="catalytic activity">
    <reaction evidence="1">
        <text>GTP = 3',5'-cyclic GMP + diphosphate</text>
        <dbReference type="Rhea" id="RHEA:13665"/>
        <dbReference type="ChEBI" id="CHEBI:33019"/>
        <dbReference type="ChEBI" id="CHEBI:37565"/>
        <dbReference type="ChEBI" id="CHEBI:57746"/>
        <dbReference type="EC" id="4.6.1.2"/>
    </reaction>
</comment>
<dbReference type="InterPro" id="IPR001054">
    <property type="entry name" value="A/G_cyclase"/>
</dbReference>
<evidence type="ECO:0000256" key="12">
    <source>
        <dbReference type="ARBA" id="ARBA00022998"/>
    </source>
</evidence>
<dbReference type="InterPro" id="IPR029787">
    <property type="entry name" value="Nucleotide_cyclase"/>
</dbReference>
<evidence type="ECO:0000313" key="17">
    <source>
        <dbReference type="Proteomes" id="UP000887561"/>
    </source>
</evidence>
<dbReference type="GO" id="GO:0004016">
    <property type="term" value="F:adenylate cyclase activity"/>
    <property type="evidence" value="ECO:0007669"/>
    <property type="project" value="UniProtKB-EC"/>
</dbReference>
<dbReference type="GO" id="GO:0007193">
    <property type="term" value="P:adenylate cyclase-inhibiting G protein-coupled receptor signaling pathway"/>
    <property type="evidence" value="ECO:0007669"/>
    <property type="project" value="TreeGrafter"/>
</dbReference>
<comment type="catalytic activity">
    <reaction evidence="2">
        <text>ATP = 3',5'-cyclic AMP + diphosphate</text>
        <dbReference type="Rhea" id="RHEA:15389"/>
        <dbReference type="ChEBI" id="CHEBI:30616"/>
        <dbReference type="ChEBI" id="CHEBI:33019"/>
        <dbReference type="ChEBI" id="CHEBI:58165"/>
        <dbReference type="EC" id="4.6.1.1"/>
    </reaction>
</comment>
<evidence type="ECO:0000256" key="9">
    <source>
        <dbReference type="ARBA" id="ARBA00022840"/>
    </source>
</evidence>
<evidence type="ECO:0000256" key="7">
    <source>
        <dbReference type="ARBA" id="ARBA00022723"/>
    </source>
</evidence>
<keyword evidence="10" id="KW-0460">Magnesium</keyword>
<name>A0A915MKB7_MELJA</name>
<dbReference type="PROSITE" id="PS50125">
    <property type="entry name" value="GUANYLATE_CYCLASE_2"/>
    <property type="match status" value="1"/>
</dbReference>
<dbReference type="GO" id="GO:0007189">
    <property type="term" value="P:adenylate cyclase-activating G protein-coupled receptor signaling pathway"/>
    <property type="evidence" value="ECO:0007669"/>
    <property type="project" value="TreeGrafter"/>
</dbReference>
<comment type="cofactor">
    <cofactor evidence="3">
        <name>Mg(2+)</name>
        <dbReference type="ChEBI" id="CHEBI:18420"/>
    </cofactor>
</comment>
<dbReference type="GO" id="GO:0006171">
    <property type="term" value="P:cAMP biosynthetic process"/>
    <property type="evidence" value="ECO:0007669"/>
    <property type="project" value="UniProtKB-KW"/>
</dbReference>
<sequence length="57" mass="6585">MRIGVHSGSVLCGILGLRKWQFDVWSDDVTLANQMETTGKPGFTYQQQNKRQPYRQI</sequence>
<evidence type="ECO:0000256" key="8">
    <source>
        <dbReference type="ARBA" id="ARBA00022741"/>
    </source>
</evidence>
<dbReference type="SUPFAM" id="SSF55073">
    <property type="entry name" value="Nucleotide cyclase"/>
    <property type="match status" value="1"/>
</dbReference>
<keyword evidence="12" id="KW-0115">cAMP biosynthesis</keyword>
<dbReference type="GO" id="GO:0005524">
    <property type="term" value="F:ATP binding"/>
    <property type="evidence" value="ECO:0007669"/>
    <property type="project" value="UniProtKB-KW"/>
</dbReference>
<dbReference type="InterPro" id="IPR018297">
    <property type="entry name" value="A/G_cyclase_CS"/>
</dbReference>
<keyword evidence="7" id="KW-0479">Metal-binding</keyword>
<keyword evidence="6" id="KW-0812">Transmembrane</keyword>
<dbReference type="EC" id="4.6.1.1" evidence="5"/>
<organism evidence="17 18">
    <name type="scientific">Meloidogyne javanica</name>
    <name type="common">Root-knot nematode worm</name>
    <dbReference type="NCBI Taxonomy" id="6303"/>
    <lineage>
        <taxon>Eukaryota</taxon>
        <taxon>Metazoa</taxon>
        <taxon>Ecdysozoa</taxon>
        <taxon>Nematoda</taxon>
        <taxon>Chromadorea</taxon>
        <taxon>Rhabditida</taxon>
        <taxon>Tylenchina</taxon>
        <taxon>Tylenchomorpha</taxon>
        <taxon>Tylenchoidea</taxon>
        <taxon>Meloidogynidae</taxon>
        <taxon>Meloidogyninae</taxon>
        <taxon>Meloidogyne</taxon>
        <taxon>Meloidogyne incognita group</taxon>
    </lineage>
</organism>
<evidence type="ECO:0000256" key="11">
    <source>
        <dbReference type="ARBA" id="ARBA00022989"/>
    </source>
</evidence>
<evidence type="ECO:0000256" key="3">
    <source>
        <dbReference type="ARBA" id="ARBA00001946"/>
    </source>
</evidence>
<keyword evidence="14 15" id="KW-0456">Lyase</keyword>
<feature type="domain" description="Guanylate cyclase" evidence="16">
    <location>
        <begin position="1"/>
        <end position="36"/>
    </location>
</feature>
<dbReference type="PROSITE" id="PS00452">
    <property type="entry name" value="GUANYLATE_CYCLASE_1"/>
    <property type="match status" value="1"/>
</dbReference>
<dbReference type="WBParaSite" id="scaffold39595_cov294.g23602">
    <property type="protein sequence ID" value="scaffold39595_cov294.g23602"/>
    <property type="gene ID" value="scaffold39595_cov294.g23602"/>
</dbReference>
<comment type="subcellular location">
    <subcellularLocation>
        <location evidence="4">Membrane</location>
        <topology evidence="4">Multi-pass membrane protein</topology>
    </subcellularLocation>
</comment>